<dbReference type="InterPro" id="IPR006860">
    <property type="entry name" value="FecR"/>
</dbReference>
<evidence type="ECO:0000256" key="1">
    <source>
        <dbReference type="SAM" id="Phobius"/>
    </source>
</evidence>
<accession>A0A415BR62</accession>
<dbReference type="Proteomes" id="UP000285777">
    <property type="component" value="Unassembled WGS sequence"/>
</dbReference>
<evidence type="ECO:0000259" key="2">
    <source>
        <dbReference type="Pfam" id="PF04773"/>
    </source>
</evidence>
<dbReference type="InterPro" id="IPR032508">
    <property type="entry name" value="FecR_C"/>
</dbReference>
<keyword evidence="1" id="KW-0472">Membrane</keyword>
<reference evidence="4 5" key="1">
    <citation type="submission" date="2018-08" db="EMBL/GenBank/DDBJ databases">
        <title>A genome reference for cultivated species of the human gut microbiota.</title>
        <authorList>
            <person name="Zou Y."/>
            <person name="Xue W."/>
            <person name="Luo G."/>
        </authorList>
    </citation>
    <scope>NUCLEOTIDE SEQUENCE [LARGE SCALE GENOMIC DNA]</scope>
    <source>
        <strain evidence="4 5">AM13-21</strain>
    </source>
</reference>
<dbReference type="Pfam" id="PF16344">
    <property type="entry name" value="FecR_C"/>
    <property type="match status" value="1"/>
</dbReference>
<dbReference type="InterPro" id="IPR012373">
    <property type="entry name" value="Ferrdict_sens_TM"/>
</dbReference>
<dbReference type="FunFam" id="2.60.120.1440:FF:000001">
    <property type="entry name" value="Putative anti-sigma factor"/>
    <property type="match status" value="1"/>
</dbReference>
<proteinExistence type="predicted"/>
<dbReference type="EMBL" id="QRLF01000019">
    <property type="protein sequence ID" value="RHI90100.1"/>
    <property type="molecule type" value="Genomic_DNA"/>
</dbReference>
<evidence type="ECO:0000313" key="5">
    <source>
        <dbReference type="Proteomes" id="UP000285777"/>
    </source>
</evidence>
<feature type="transmembrane region" description="Helical" evidence="1">
    <location>
        <begin position="86"/>
        <end position="107"/>
    </location>
</feature>
<dbReference type="RefSeq" id="WP_118291134.1">
    <property type="nucleotide sequence ID" value="NZ_QRLF01000019.1"/>
</dbReference>
<dbReference type="PIRSF" id="PIRSF018266">
    <property type="entry name" value="FecR"/>
    <property type="match status" value="1"/>
</dbReference>
<keyword evidence="1" id="KW-0812">Transmembrane</keyword>
<dbReference type="AlphaFoldDB" id="A0A415BR62"/>
<feature type="domain" description="Protein FecR C-terminal" evidence="3">
    <location>
        <begin position="262"/>
        <end position="329"/>
    </location>
</feature>
<sequence length="339" mass="39040">MINSDTRIDEALLLRYFEGEVTRSEKEEIEKWIISSEANKKLAKQIYYLSFATKTMDTLKRTDARAALKGVRGRIRRERQLQWGRWAQRAAAILAIPLLLSTLYLWMNSNGQSKANFIEIRTNPGMITSTTLPDGTYVTLNSNSTIIYPSHFDKESRKVQLNGEAYFKVKKDENHPFKVITPQKAVVKVYGTQFNVEAYADDKTITATLVEGSIAMAYENKKSNWTEQEIQPGQEIVYTAAQQQIKIDQADVEVITSWKDGKLIFRDTPFKEVLKMLSKRFDVDFVVKNPKCFEASFTGVLEKQRLGRILEYISVSSNIKFKYAESNNIHQEKQKIEVY</sequence>
<keyword evidence="1" id="KW-1133">Transmembrane helix</keyword>
<comment type="caution">
    <text evidence="4">The sequence shown here is derived from an EMBL/GenBank/DDBJ whole genome shotgun (WGS) entry which is preliminary data.</text>
</comment>
<dbReference type="GO" id="GO:0016989">
    <property type="term" value="F:sigma factor antagonist activity"/>
    <property type="evidence" value="ECO:0007669"/>
    <property type="project" value="TreeGrafter"/>
</dbReference>
<organism evidence="4 5">
    <name type="scientific">Phocaeicola vulgatus</name>
    <name type="common">Bacteroides vulgatus</name>
    <dbReference type="NCBI Taxonomy" id="821"/>
    <lineage>
        <taxon>Bacteria</taxon>
        <taxon>Pseudomonadati</taxon>
        <taxon>Bacteroidota</taxon>
        <taxon>Bacteroidia</taxon>
        <taxon>Bacteroidales</taxon>
        <taxon>Bacteroidaceae</taxon>
        <taxon>Phocaeicola</taxon>
    </lineage>
</organism>
<dbReference type="Gene3D" id="3.55.50.30">
    <property type="match status" value="1"/>
</dbReference>
<dbReference type="Gene3D" id="2.60.120.1440">
    <property type="match status" value="1"/>
</dbReference>
<gene>
    <name evidence="4" type="ORF">DW150_12130</name>
</gene>
<evidence type="ECO:0000259" key="3">
    <source>
        <dbReference type="Pfam" id="PF16344"/>
    </source>
</evidence>
<dbReference type="PANTHER" id="PTHR30273:SF2">
    <property type="entry name" value="PROTEIN FECR"/>
    <property type="match status" value="1"/>
</dbReference>
<protein>
    <submittedName>
        <fullName evidence="4">FecR family protein</fullName>
    </submittedName>
</protein>
<name>A0A415BR62_PHOVU</name>
<dbReference type="PANTHER" id="PTHR30273">
    <property type="entry name" value="PERIPLASMIC SIGNAL SENSOR AND SIGMA FACTOR ACTIVATOR FECR-RELATED"/>
    <property type="match status" value="1"/>
</dbReference>
<feature type="domain" description="FecR protein" evidence="2">
    <location>
        <begin position="119"/>
        <end position="214"/>
    </location>
</feature>
<evidence type="ECO:0000313" key="4">
    <source>
        <dbReference type="EMBL" id="RHI90100.1"/>
    </source>
</evidence>
<dbReference type="Pfam" id="PF04773">
    <property type="entry name" value="FecR"/>
    <property type="match status" value="1"/>
</dbReference>